<organism evidence="1 2">
    <name type="scientific">Ajellomyces capsulatus</name>
    <name type="common">Darling's disease fungus</name>
    <name type="synonym">Histoplasma capsulatum</name>
    <dbReference type="NCBI Taxonomy" id="5037"/>
    <lineage>
        <taxon>Eukaryota</taxon>
        <taxon>Fungi</taxon>
        <taxon>Dikarya</taxon>
        <taxon>Ascomycota</taxon>
        <taxon>Pezizomycotina</taxon>
        <taxon>Eurotiomycetes</taxon>
        <taxon>Eurotiomycetidae</taxon>
        <taxon>Onygenales</taxon>
        <taxon>Ajellomycetaceae</taxon>
        <taxon>Histoplasma</taxon>
    </lineage>
</organism>
<gene>
    <name evidence="1" type="primary">NIT44</name>
    <name evidence="1" type="ORF">I7I51_01696</name>
</gene>
<dbReference type="Proteomes" id="UP000663671">
    <property type="component" value="Chromosome 1"/>
</dbReference>
<protein>
    <submittedName>
        <fullName evidence="1">Glycogenin</fullName>
    </submittedName>
</protein>
<reference evidence="1" key="1">
    <citation type="submission" date="2021-01" db="EMBL/GenBank/DDBJ databases">
        <title>Chromosome-level genome assembly of a human fungal pathogen reveals clustering of transcriptionally co-regulated genes.</title>
        <authorList>
            <person name="Voorhies M."/>
            <person name="Cohen S."/>
            <person name="Shea T.P."/>
            <person name="Petrus S."/>
            <person name="Munoz J.F."/>
            <person name="Poplawski S."/>
            <person name="Goldman W.E."/>
            <person name="Michael T."/>
            <person name="Cuomo C.A."/>
            <person name="Sil A."/>
            <person name="Beyhan S."/>
        </authorList>
    </citation>
    <scope>NUCLEOTIDE SEQUENCE</scope>
    <source>
        <strain evidence="1">WU24</strain>
    </source>
</reference>
<dbReference type="VEuPathDB" id="FungiDB:I7I51_01696"/>
<name>A0A8A1MKM3_AJECA</name>
<proteinExistence type="predicted"/>
<dbReference type="EMBL" id="CP069114">
    <property type="protein sequence ID" value="QSS64627.1"/>
    <property type="molecule type" value="Genomic_DNA"/>
</dbReference>
<evidence type="ECO:0000313" key="1">
    <source>
        <dbReference type="EMBL" id="QSS64627.1"/>
    </source>
</evidence>
<accession>A0A8A1MKM3</accession>
<sequence length="156" mass="18500">MSLLSALSHNTSMVKNTCRSTDILLLSLISFPIRRKYQFLKAFLLLAWQTYLHFNSCHRGPLNRLNNQNLDISQLIPRSLSHLRRHQRHHSHRQRLNGTLPGHLPPRILNPRHSVYLHIHTLCHRIFNFSNHQSHTRRFLKICTTKYPLGSKRQKH</sequence>
<evidence type="ECO:0000313" key="2">
    <source>
        <dbReference type="Proteomes" id="UP000663671"/>
    </source>
</evidence>
<dbReference type="AlphaFoldDB" id="A0A8A1MKM3"/>